<sequence length="347" mass="38616">MTCARAVRRYCEPSGRTARRRDRARAAVRAQEPAASHTRIPRSRRARGPCVRRPRDPAPAVGVPAHAHAHTYRHRHTHTPACHRAPGAIGPGPGPGPSARAGTVSQSARATEPPRARSRGGTDAGRRPRGGLAEGKMRVVDLRNVRKGAAPGSVARARSCRKRRESGISDRTRAPSDVCGRWPQTRTYMRCVPHRVAPAHAPHSIIRACRPCRWTDLGSRILRHRGGLILSELDPATPHGETRVWRVWRVRHRVLWLRCAYVRGRAPKAEEQRRPVIKPSHPDHDPGRARAPRARAAYAHIWAVSRASWSEMRALVSRIANQDGARWISARARRRAATIRNCPASPF</sequence>
<dbReference type="EMBL" id="KB468135">
    <property type="protein sequence ID" value="PCH43016.1"/>
    <property type="molecule type" value="Genomic_DNA"/>
</dbReference>
<feature type="region of interest" description="Disordered" evidence="1">
    <location>
        <begin position="78"/>
        <end position="133"/>
    </location>
</feature>
<feature type="region of interest" description="Disordered" evidence="1">
    <location>
        <begin position="270"/>
        <end position="290"/>
    </location>
</feature>
<feature type="compositionally biased region" description="Basic residues" evidence="1">
    <location>
        <begin position="39"/>
        <end position="52"/>
    </location>
</feature>
<keyword evidence="3" id="KW-1185">Reference proteome</keyword>
<reference evidence="2 3" key="1">
    <citation type="journal article" date="2012" name="Science">
        <title>The Paleozoic origin of enzymatic lignin decomposition reconstructed from 31 fungal genomes.</title>
        <authorList>
            <person name="Floudas D."/>
            <person name="Binder M."/>
            <person name="Riley R."/>
            <person name="Barry K."/>
            <person name="Blanchette R.A."/>
            <person name="Henrissat B."/>
            <person name="Martinez A.T."/>
            <person name="Otillar R."/>
            <person name="Spatafora J.W."/>
            <person name="Yadav J.S."/>
            <person name="Aerts A."/>
            <person name="Benoit I."/>
            <person name="Boyd A."/>
            <person name="Carlson A."/>
            <person name="Copeland A."/>
            <person name="Coutinho P.M."/>
            <person name="de Vries R.P."/>
            <person name="Ferreira P."/>
            <person name="Findley K."/>
            <person name="Foster B."/>
            <person name="Gaskell J."/>
            <person name="Glotzer D."/>
            <person name="Gorecki P."/>
            <person name="Heitman J."/>
            <person name="Hesse C."/>
            <person name="Hori C."/>
            <person name="Igarashi K."/>
            <person name="Jurgens J.A."/>
            <person name="Kallen N."/>
            <person name="Kersten P."/>
            <person name="Kohler A."/>
            <person name="Kuees U."/>
            <person name="Kumar T.K.A."/>
            <person name="Kuo A."/>
            <person name="LaButti K."/>
            <person name="Larrondo L.F."/>
            <person name="Lindquist E."/>
            <person name="Ling A."/>
            <person name="Lombard V."/>
            <person name="Lucas S."/>
            <person name="Lundell T."/>
            <person name="Martin R."/>
            <person name="McLaughlin D.J."/>
            <person name="Morgenstern I."/>
            <person name="Morin E."/>
            <person name="Murat C."/>
            <person name="Nagy L.G."/>
            <person name="Nolan M."/>
            <person name="Ohm R.A."/>
            <person name="Patyshakuliyeva A."/>
            <person name="Rokas A."/>
            <person name="Ruiz-Duenas F.J."/>
            <person name="Sabat G."/>
            <person name="Salamov A."/>
            <person name="Samejima M."/>
            <person name="Schmutz J."/>
            <person name="Slot J.C."/>
            <person name="St John F."/>
            <person name="Stenlid J."/>
            <person name="Sun H."/>
            <person name="Sun S."/>
            <person name="Syed K."/>
            <person name="Tsang A."/>
            <person name="Wiebenga A."/>
            <person name="Young D."/>
            <person name="Pisabarro A."/>
            <person name="Eastwood D.C."/>
            <person name="Martin F."/>
            <person name="Cullen D."/>
            <person name="Grigoriev I.V."/>
            <person name="Hibbett D.S."/>
        </authorList>
    </citation>
    <scope>NUCLEOTIDE SEQUENCE [LARGE SCALE GENOMIC DNA]</scope>
    <source>
        <strain evidence="2 3">MD-104</strain>
    </source>
</reference>
<feature type="region of interest" description="Disordered" evidence="1">
    <location>
        <begin position="12"/>
        <end position="62"/>
    </location>
</feature>
<evidence type="ECO:0000313" key="2">
    <source>
        <dbReference type="EMBL" id="PCH43016.1"/>
    </source>
</evidence>
<feature type="compositionally biased region" description="Basic and acidic residues" evidence="1">
    <location>
        <begin position="270"/>
        <end position="288"/>
    </location>
</feature>
<dbReference type="Proteomes" id="UP000218811">
    <property type="component" value="Unassembled WGS sequence"/>
</dbReference>
<proteinExistence type="predicted"/>
<evidence type="ECO:0000256" key="1">
    <source>
        <dbReference type="SAM" id="MobiDB-lite"/>
    </source>
</evidence>
<feature type="region of interest" description="Disordered" evidence="1">
    <location>
        <begin position="153"/>
        <end position="176"/>
    </location>
</feature>
<protein>
    <submittedName>
        <fullName evidence="2">Uncharacterized protein</fullName>
    </submittedName>
</protein>
<evidence type="ECO:0000313" key="3">
    <source>
        <dbReference type="Proteomes" id="UP000218811"/>
    </source>
</evidence>
<accession>A0A2H3JLD2</accession>
<dbReference type="AlphaFoldDB" id="A0A2H3JLD2"/>
<gene>
    <name evidence="2" type="ORF">WOLCODRAFT_164171</name>
</gene>
<feature type="compositionally biased region" description="Basic and acidic residues" evidence="1">
    <location>
        <begin position="165"/>
        <end position="174"/>
    </location>
</feature>
<organism evidence="2 3">
    <name type="scientific">Wolfiporia cocos (strain MD-104)</name>
    <name type="common">Brown rot fungus</name>
    <dbReference type="NCBI Taxonomy" id="742152"/>
    <lineage>
        <taxon>Eukaryota</taxon>
        <taxon>Fungi</taxon>
        <taxon>Dikarya</taxon>
        <taxon>Basidiomycota</taxon>
        <taxon>Agaricomycotina</taxon>
        <taxon>Agaricomycetes</taxon>
        <taxon>Polyporales</taxon>
        <taxon>Phaeolaceae</taxon>
        <taxon>Wolfiporia</taxon>
    </lineage>
</organism>
<name>A0A2H3JLD2_WOLCO</name>